<dbReference type="EMBL" id="CP042807">
    <property type="protein sequence ID" value="QEE25628.1"/>
    <property type="molecule type" value="Genomic_DNA"/>
</dbReference>
<dbReference type="GO" id="GO:0003677">
    <property type="term" value="F:DNA binding"/>
    <property type="evidence" value="ECO:0007669"/>
    <property type="project" value="InterPro"/>
</dbReference>
<dbReference type="KEGG" id="rgl:CS053_14800"/>
<dbReference type="InterPro" id="IPR001387">
    <property type="entry name" value="Cro/C1-type_HTH"/>
</dbReference>
<dbReference type="CDD" id="cd00093">
    <property type="entry name" value="HTH_XRE"/>
    <property type="match status" value="1"/>
</dbReference>
<dbReference type="RefSeq" id="WP_147627955.1">
    <property type="nucleotide sequence ID" value="NZ_CP042807.1"/>
</dbReference>
<dbReference type="AlphaFoldDB" id="A0A5B9E124"/>
<evidence type="ECO:0000259" key="1">
    <source>
        <dbReference type="PROSITE" id="PS50943"/>
    </source>
</evidence>
<dbReference type="SUPFAM" id="SSF47413">
    <property type="entry name" value="lambda repressor-like DNA-binding domains"/>
    <property type="match status" value="1"/>
</dbReference>
<feature type="domain" description="HTH cro/C1-type" evidence="1">
    <location>
        <begin position="18"/>
        <end position="72"/>
    </location>
</feature>
<dbReference type="SMART" id="SM00530">
    <property type="entry name" value="HTH_XRE"/>
    <property type="match status" value="1"/>
</dbReference>
<accession>A0A5B9E124</accession>
<dbReference type="InterPro" id="IPR010982">
    <property type="entry name" value="Lambda_DNA-bd_dom_sf"/>
</dbReference>
<sequence length="93" mass="10489">MPAKSIHKPEYQTLLELLIEVRDKAGLKQAELAALLERSQSYISDVERGGRRLDLLQLREYCQACGQDLVGFVRRFEKTIAGGGPSSTIRRSR</sequence>
<proteinExistence type="predicted"/>
<dbReference type="PROSITE" id="PS50943">
    <property type="entry name" value="HTH_CROC1"/>
    <property type="match status" value="1"/>
</dbReference>
<organism evidence="2 3">
    <name type="scientific">Rhodanobacter glycinis</name>
    <dbReference type="NCBI Taxonomy" id="582702"/>
    <lineage>
        <taxon>Bacteria</taxon>
        <taxon>Pseudomonadati</taxon>
        <taxon>Pseudomonadota</taxon>
        <taxon>Gammaproteobacteria</taxon>
        <taxon>Lysobacterales</taxon>
        <taxon>Rhodanobacteraceae</taxon>
        <taxon>Rhodanobacter</taxon>
    </lineage>
</organism>
<reference evidence="2 3" key="1">
    <citation type="submission" date="2019-08" db="EMBL/GenBank/DDBJ databases">
        <title>Complete genome sequence of Rhodanobacter glycinis strain T01E-68 isolated from tomato root.</title>
        <authorList>
            <person name="Weon H.-Y."/>
            <person name="Lee S.A."/>
        </authorList>
    </citation>
    <scope>NUCLEOTIDE SEQUENCE [LARGE SCALE GENOMIC DNA]</scope>
    <source>
        <strain evidence="2 3">T01E-68</strain>
    </source>
</reference>
<protein>
    <submittedName>
        <fullName evidence="2">Helix-turn-helix transcriptional regulator</fullName>
    </submittedName>
</protein>
<dbReference type="Gene3D" id="1.10.260.40">
    <property type="entry name" value="lambda repressor-like DNA-binding domains"/>
    <property type="match status" value="1"/>
</dbReference>
<gene>
    <name evidence="2" type="ORF">CS053_14800</name>
</gene>
<dbReference type="Pfam" id="PF01381">
    <property type="entry name" value="HTH_3"/>
    <property type="match status" value="1"/>
</dbReference>
<dbReference type="Proteomes" id="UP000321807">
    <property type="component" value="Chromosome"/>
</dbReference>
<evidence type="ECO:0000313" key="3">
    <source>
        <dbReference type="Proteomes" id="UP000321807"/>
    </source>
</evidence>
<name>A0A5B9E124_9GAMM</name>
<evidence type="ECO:0000313" key="2">
    <source>
        <dbReference type="EMBL" id="QEE25628.1"/>
    </source>
</evidence>